<dbReference type="Pfam" id="PF18563">
    <property type="entry name" value="TubC_N"/>
    <property type="match status" value="1"/>
</dbReference>
<dbReference type="InterPro" id="IPR041464">
    <property type="entry name" value="TubC_N"/>
</dbReference>
<dbReference type="AlphaFoldDB" id="A0A8J7HEU7"/>
<comment type="caution">
    <text evidence="2">The sequence shown here is derived from an EMBL/GenBank/DDBJ whole genome shotgun (WGS) entry which is preliminary data.</text>
</comment>
<feature type="domain" description="TubC N-terminal docking" evidence="1">
    <location>
        <begin position="5"/>
        <end position="53"/>
    </location>
</feature>
<name>A0A8J7HEU7_9CYAN</name>
<keyword evidence="3" id="KW-1185">Reference proteome</keyword>
<protein>
    <submittedName>
        <fullName evidence="2">Non-ribosomal peptide synthase</fullName>
    </submittedName>
</protein>
<proteinExistence type="predicted"/>
<evidence type="ECO:0000259" key="1">
    <source>
        <dbReference type="Pfam" id="PF18563"/>
    </source>
</evidence>
<organism evidence="2 3">
    <name type="scientific">Atlanticothrix silvestris CENA357</name>
    <dbReference type="NCBI Taxonomy" id="1725252"/>
    <lineage>
        <taxon>Bacteria</taxon>
        <taxon>Bacillati</taxon>
        <taxon>Cyanobacteriota</taxon>
        <taxon>Cyanophyceae</taxon>
        <taxon>Nostocales</taxon>
        <taxon>Nodulariaceae</taxon>
        <taxon>Atlanticothrix</taxon>
        <taxon>Atlanticothrix silvestris</taxon>
    </lineage>
</organism>
<evidence type="ECO:0000313" key="3">
    <source>
        <dbReference type="Proteomes" id="UP000599391"/>
    </source>
</evidence>
<accession>A0A8J7HEU7</accession>
<reference evidence="2 3" key="1">
    <citation type="journal article" date="2021" name="Int. J. Syst. Evol. Microbiol.">
        <title>Amazonocrinis nigriterrae gen. nov., sp. nov., Atlanticothrix silvestris gen. nov., sp. nov. and Dendronalium phyllosphericum gen. nov., sp. nov., nostocacean cyanobacteria from Brazilian environments.</title>
        <authorList>
            <person name="Alvarenga D.O."/>
            <person name="Andreote A.P.D."/>
            <person name="Branco L.H.Z."/>
            <person name="Delbaje E."/>
            <person name="Cruz R.B."/>
            <person name="Varani A.M."/>
            <person name="Fiore M.F."/>
        </authorList>
    </citation>
    <scope>NUCLEOTIDE SEQUENCE [LARGE SCALE GENOMIC DNA]</scope>
    <source>
        <strain evidence="2 3">CENA357</strain>
    </source>
</reference>
<sequence length="649" mass="72689">METVEILSILRQQGVYITVENETLNIRSPKGVLTPELKAQIIANKPEIIEFLRRDVSRQDSSLRDAPRSLLPLRGTGLSNLVHSDGNVPIAQGLSLQTIGRLIGEVGEELNQDSKPPIIDPKLMAQRLTVTFRPLVKGYKNVAILSFRTELEQKLQEYGVNVISWEQATKEFKYEIKIPLTNLKQSIKTRVVKTGVNAVIDVDRPASLRSVAETFAAEKLYQLYTRFILKDRKISVSGIGRVIGWAEECAAKYIEDPTNTQVIVLTDLDEEFINSQTPYQRKIKIGLNTLIRTFSEIVIGVSTTKFSILNMNLSDSIFSRYEIDNFVLKSLIPKVYVPILPLPLSKFQVGECNVKKSIYAKKLVALSHSLADTNLFPPGSKLSEVIKRKSHRDIVNVIVNGRTGVSYGFVAYAEPPQYIGEVEITEQEWESLSPVTEFSIDQVRQNTIGRRYLKTKIGTEYKFKQLPDIWVFSARSGSNKTNLSLENDVLRIGLTDRLLLQLPQEVDPQVIDIKPSYDVYVMLAISLATALYAPELIKNGAPIVHFHGYPVFEWFKPHEYCVGVHNPSVPCGTYESGVFNFLGIASLAHQSSKDMNLVSLVEPDHGTNFIAHDLDYLVERLKTGCAEGQIELGGKHFASLKANVSELGI</sequence>
<evidence type="ECO:0000313" key="2">
    <source>
        <dbReference type="EMBL" id="MBH8553498.1"/>
    </source>
</evidence>
<dbReference type="Gene3D" id="1.10.10.1830">
    <property type="entry name" value="Non-ribosomal peptide synthase, adenylation domain"/>
    <property type="match status" value="1"/>
</dbReference>
<dbReference type="EMBL" id="JAECZB010000034">
    <property type="protein sequence ID" value="MBH8553498.1"/>
    <property type="molecule type" value="Genomic_DNA"/>
</dbReference>
<dbReference type="Proteomes" id="UP000599391">
    <property type="component" value="Unassembled WGS sequence"/>
</dbReference>
<dbReference type="InterPro" id="IPR044894">
    <property type="entry name" value="TubC_N_sf"/>
</dbReference>
<dbReference type="RefSeq" id="WP_214439780.1">
    <property type="nucleotide sequence ID" value="NZ_JAECZB010000034.1"/>
</dbReference>
<gene>
    <name evidence="2" type="ORF">I8751_14185</name>
</gene>